<dbReference type="InterPro" id="IPR011049">
    <property type="entry name" value="Serralysin-like_metalloprot_C"/>
</dbReference>
<proteinExistence type="predicted"/>
<evidence type="ECO:0000313" key="4">
    <source>
        <dbReference type="Proteomes" id="UP000644749"/>
    </source>
</evidence>
<dbReference type="PROSITE" id="PS00330">
    <property type="entry name" value="HEMOLYSIN_CALCIUM"/>
    <property type="match status" value="3"/>
</dbReference>
<organism evidence="3 4">
    <name type="scientific">Paracoccus aerius</name>
    <dbReference type="NCBI Taxonomy" id="1915382"/>
    <lineage>
        <taxon>Bacteria</taxon>
        <taxon>Pseudomonadati</taxon>
        <taxon>Pseudomonadota</taxon>
        <taxon>Alphaproteobacteria</taxon>
        <taxon>Rhodobacterales</taxon>
        <taxon>Paracoccaceae</taxon>
        <taxon>Paracoccus</taxon>
    </lineage>
</organism>
<dbReference type="Proteomes" id="UP000644749">
    <property type="component" value="Unassembled WGS sequence"/>
</dbReference>
<evidence type="ECO:0008006" key="5">
    <source>
        <dbReference type="Google" id="ProtNLM"/>
    </source>
</evidence>
<gene>
    <name evidence="3" type="ORF">JL111_12990</name>
</gene>
<dbReference type="Pfam" id="PF00353">
    <property type="entry name" value="HemolysinCabind"/>
    <property type="match status" value="3"/>
</dbReference>
<keyword evidence="4" id="KW-1185">Reference proteome</keyword>
<protein>
    <recommendedName>
        <fullName evidence="5">Calcium-binding protein</fullName>
    </recommendedName>
</protein>
<dbReference type="RefSeq" id="WP_191310745.1">
    <property type="nucleotide sequence ID" value="NZ_BNCL01000009.1"/>
</dbReference>
<comment type="subcellular location">
    <subcellularLocation>
        <location evidence="1">Secreted</location>
    </subcellularLocation>
</comment>
<dbReference type="PANTHER" id="PTHR38340:SF1">
    <property type="entry name" value="S-LAYER PROTEIN"/>
    <property type="match status" value="1"/>
</dbReference>
<comment type="caution">
    <text evidence="3">The sequence shown here is derived from an EMBL/GenBank/DDBJ whole genome shotgun (WGS) entry which is preliminary data.</text>
</comment>
<dbReference type="EMBL" id="JAESHT010000010">
    <property type="protein sequence ID" value="MBL3674401.1"/>
    <property type="molecule type" value="Genomic_DNA"/>
</dbReference>
<sequence length="764" mass="81542">MAWIYAKFNIEEVIYTVSNGDPPVVDKSKQHFLDKEWSVGISYSAAGIGRNDIIHGAIVAEPGRPQNNGLIWSASIKSETVVDYYIYYATYVGATKDRPFDYGSEPMIPRAVQQAYYYPPGTAPLTWTFADYSWVELWVPSTLFTEDADTVNFNSLTSEQQDAVNDSAGLYAALDGNDVVALPNAAALPGTSVAWDATQIFSAGAGDDRIAGGALADLIRGNSGNDLLHGNGANDKLWGEGGIDTIHGGAGNDSLFGGADGDLLLGGIGNDYLTAGDGDDQVVGDSGNDRLLGEAGVDRLIGGKGRDVLNGGVGNDSLIGGADVDTFVFQSTAFENNWSRFNQSRNLVFTPETGGKVTNRDGDGRVVLSSGSEGLDLIQDGEVAQFQNGKQDLSAIRFVINRTSDGHATGKVFENGIEVTKLTNGIDGPAQGLHQPLDDILWDTLTPIGTGSYSGHYRSDRKLGERIELSGWTKGQGLLIHDGVERTNVQIHSGQYNGNSEGCFIVSREFRKAFFDHVRDSVEGNGDLVYKGGYFFPVVPVVVQVTGEVKQTKIQGIDDVVTRPRPGAGPAEATVGFDVMDVFGGKKLDHFRKSIDVFFTATADRKDWKLPANLVGSEPATGGSGHGRIWREDTDGGAAVYGIRIGVSGETMRSHVTFDIPIGAKSPARIDFKIVDLDLWTLSSKGWGLYSVSKEVKGKDGKVRPEKDTDGAHGAEKLLLVGLSNDQLTSSVTMKAPKLPALAAEPDDAAAFASVSTFADDFLV</sequence>
<dbReference type="InterPro" id="IPR018511">
    <property type="entry name" value="Hemolysin-typ_Ca-bd_CS"/>
</dbReference>
<keyword evidence="2" id="KW-0964">Secreted</keyword>
<evidence type="ECO:0000256" key="2">
    <source>
        <dbReference type="ARBA" id="ARBA00022525"/>
    </source>
</evidence>
<dbReference type="InterPro" id="IPR050557">
    <property type="entry name" value="RTX_toxin/Mannuronan_C5-epim"/>
</dbReference>
<dbReference type="PANTHER" id="PTHR38340">
    <property type="entry name" value="S-LAYER PROTEIN"/>
    <property type="match status" value="1"/>
</dbReference>
<dbReference type="Gene3D" id="2.150.10.10">
    <property type="entry name" value="Serralysin-like metalloprotease, C-terminal"/>
    <property type="match status" value="2"/>
</dbReference>
<dbReference type="SUPFAM" id="SSF51120">
    <property type="entry name" value="beta-Roll"/>
    <property type="match status" value="2"/>
</dbReference>
<reference evidence="3 4" key="1">
    <citation type="submission" date="2021-01" db="EMBL/GenBank/DDBJ databases">
        <title>011410 draft genome.</title>
        <authorList>
            <person name="Lang L."/>
        </authorList>
    </citation>
    <scope>NUCLEOTIDE SEQUENCE [LARGE SCALE GENOMIC DNA]</scope>
    <source>
        <strain evidence="3 4">KCTC 42845</strain>
    </source>
</reference>
<evidence type="ECO:0000256" key="1">
    <source>
        <dbReference type="ARBA" id="ARBA00004613"/>
    </source>
</evidence>
<name>A0ABS1S6Q0_9RHOB</name>
<dbReference type="PRINTS" id="PR00313">
    <property type="entry name" value="CABNDNGRPT"/>
</dbReference>
<dbReference type="InterPro" id="IPR001343">
    <property type="entry name" value="Hemolysn_Ca-bd"/>
</dbReference>
<evidence type="ECO:0000313" key="3">
    <source>
        <dbReference type="EMBL" id="MBL3674401.1"/>
    </source>
</evidence>
<accession>A0ABS1S6Q0</accession>